<dbReference type="OrthoDB" id="5419219at2759"/>
<name>A0A8H6D3F4_9HYPO</name>
<evidence type="ECO:0000313" key="3">
    <source>
        <dbReference type="Proteomes" id="UP000544331"/>
    </source>
</evidence>
<accession>A0A8H6D3F4</accession>
<feature type="signal peptide" evidence="1">
    <location>
        <begin position="1"/>
        <end position="16"/>
    </location>
</feature>
<dbReference type="Proteomes" id="UP000544331">
    <property type="component" value="Unassembled WGS sequence"/>
</dbReference>
<sequence length="103" mass="11442">MFAWIIAGFIILLSKSIRVAEWPWRDFLKGRVTYRSVRELASVTGLDEQGIMMHLLSLEDETPLVTKGPYNSVFSSTGSDGFSIDVQPKIGTLVVSGCLSLKY</sequence>
<keyword evidence="1" id="KW-0732">Signal</keyword>
<reference evidence="2 3" key="1">
    <citation type="submission" date="2020-05" db="EMBL/GenBank/DDBJ databases">
        <title>Identification and distribution of gene clusters putatively required for synthesis of sphingolipid metabolism inhibitors in phylogenetically diverse species of the filamentous fungus Fusarium.</title>
        <authorList>
            <person name="Kim H.-S."/>
            <person name="Busman M."/>
            <person name="Brown D.W."/>
            <person name="Divon H."/>
            <person name="Uhlig S."/>
            <person name="Proctor R.H."/>
        </authorList>
    </citation>
    <scope>NUCLEOTIDE SEQUENCE [LARGE SCALE GENOMIC DNA]</scope>
    <source>
        <strain evidence="2 3">NRRL 66235</strain>
    </source>
</reference>
<evidence type="ECO:0000313" key="2">
    <source>
        <dbReference type="EMBL" id="KAF5702433.1"/>
    </source>
</evidence>
<feature type="chain" id="PRO_5034424730" evidence="1">
    <location>
        <begin position="17"/>
        <end position="103"/>
    </location>
</feature>
<gene>
    <name evidence="2" type="ORF">FMUND_13488</name>
</gene>
<proteinExistence type="predicted"/>
<comment type="caution">
    <text evidence="2">The sequence shown here is derived from an EMBL/GenBank/DDBJ whole genome shotgun (WGS) entry which is preliminary data.</text>
</comment>
<protein>
    <submittedName>
        <fullName evidence="2">Uncharacterized protein</fullName>
    </submittedName>
</protein>
<organism evidence="2 3">
    <name type="scientific">Fusarium mundagurra</name>
    <dbReference type="NCBI Taxonomy" id="1567541"/>
    <lineage>
        <taxon>Eukaryota</taxon>
        <taxon>Fungi</taxon>
        <taxon>Dikarya</taxon>
        <taxon>Ascomycota</taxon>
        <taxon>Pezizomycotina</taxon>
        <taxon>Sordariomycetes</taxon>
        <taxon>Hypocreomycetidae</taxon>
        <taxon>Hypocreales</taxon>
        <taxon>Nectriaceae</taxon>
        <taxon>Fusarium</taxon>
        <taxon>Fusarium fujikuroi species complex</taxon>
    </lineage>
</organism>
<dbReference type="AlphaFoldDB" id="A0A8H6D3F4"/>
<evidence type="ECO:0000256" key="1">
    <source>
        <dbReference type="SAM" id="SignalP"/>
    </source>
</evidence>
<keyword evidence="3" id="KW-1185">Reference proteome</keyword>
<dbReference type="EMBL" id="JAAOAN010000618">
    <property type="protein sequence ID" value="KAF5702433.1"/>
    <property type="molecule type" value="Genomic_DNA"/>
</dbReference>